<evidence type="ECO:0000313" key="2">
    <source>
        <dbReference type="Proteomes" id="UP000287033"/>
    </source>
</evidence>
<reference evidence="1 2" key="1">
    <citation type="journal article" date="2018" name="Nat. Ecol. Evol.">
        <title>Shark genomes provide insights into elasmobranch evolution and the origin of vertebrates.</title>
        <authorList>
            <person name="Hara Y"/>
            <person name="Yamaguchi K"/>
            <person name="Onimaru K"/>
            <person name="Kadota M"/>
            <person name="Koyanagi M"/>
            <person name="Keeley SD"/>
            <person name="Tatsumi K"/>
            <person name="Tanaka K"/>
            <person name="Motone F"/>
            <person name="Kageyama Y"/>
            <person name="Nozu R"/>
            <person name="Adachi N"/>
            <person name="Nishimura O"/>
            <person name="Nakagawa R"/>
            <person name="Tanegashima C"/>
            <person name="Kiyatake I"/>
            <person name="Matsumoto R"/>
            <person name="Murakumo K"/>
            <person name="Nishida K"/>
            <person name="Terakita A"/>
            <person name="Kuratani S"/>
            <person name="Sato K"/>
            <person name="Hyodo S Kuraku.S."/>
        </authorList>
    </citation>
    <scope>NUCLEOTIDE SEQUENCE [LARGE SCALE GENOMIC DNA]</scope>
</reference>
<proteinExistence type="predicted"/>
<dbReference type="PANTHER" id="PTHR23509:SF10">
    <property type="entry name" value="LD21067P"/>
    <property type="match status" value="1"/>
</dbReference>
<name>A0A401TIF2_CHIPU</name>
<gene>
    <name evidence="1" type="ORF">chiPu_0026097</name>
</gene>
<protein>
    <recommendedName>
        <fullName evidence="3">DDHD domain-containing protein</fullName>
    </recommendedName>
</protein>
<dbReference type="PANTHER" id="PTHR23509">
    <property type="entry name" value="PA-PL1 PHOSPHOLIPASE FAMILY"/>
    <property type="match status" value="1"/>
</dbReference>
<dbReference type="AlphaFoldDB" id="A0A401TIF2"/>
<sequence length="83" mass="9234">MSYGVKLGAKHMKKITLPSIGRLRHFTNETLLDIFFYNSPAYCQTIVDKAAAEINRLYALFLSRNPNFKGGISLAGHSLGNKC</sequence>
<dbReference type="InterPro" id="IPR058055">
    <property type="entry name" value="PA-PLA1"/>
</dbReference>
<dbReference type="GO" id="GO:0030134">
    <property type="term" value="C:COPII-coated ER to Golgi transport vesicle"/>
    <property type="evidence" value="ECO:0007669"/>
    <property type="project" value="TreeGrafter"/>
</dbReference>
<dbReference type="GO" id="GO:0004620">
    <property type="term" value="F:phospholipase activity"/>
    <property type="evidence" value="ECO:0007669"/>
    <property type="project" value="TreeGrafter"/>
</dbReference>
<dbReference type="OrthoDB" id="69269at2759"/>
<dbReference type="STRING" id="137246.A0A401TIF2"/>
<evidence type="ECO:0000313" key="1">
    <source>
        <dbReference type="EMBL" id="GCC42429.1"/>
    </source>
</evidence>
<organism evidence="1 2">
    <name type="scientific">Chiloscyllium punctatum</name>
    <name type="common">Brownbanded bambooshark</name>
    <name type="synonym">Hemiscyllium punctatum</name>
    <dbReference type="NCBI Taxonomy" id="137246"/>
    <lineage>
        <taxon>Eukaryota</taxon>
        <taxon>Metazoa</taxon>
        <taxon>Chordata</taxon>
        <taxon>Craniata</taxon>
        <taxon>Vertebrata</taxon>
        <taxon>Chondrichthyes</taxon>
        <taxon>Elasmobranchii</taxon>
        <taxon>Galeomorphii</taxon>
        <taxon>Galeoidea</taxon>
        <taxon>Orectolobiformes</taxon>
        <taxon>Hemiscylliidae</taxon>
        <taxon>Chiloscyllium</taxon>
    </lineage>
</organism>
<dbReference type="EMBL" id="BEZZ01072348">
    <property type="protein sequence ID" value="GCC42429.1"/>
    <property type="molecule type" value="Genomic_DNA"/>
</dbReference>
<evidence type="ECO:0008006" key="3">
    <source>
        <dbReference type="Google" id="ProtNLM"/>
    </source>
</evidence>
<keyword evidence="2" id="KW-1185">Reference proteome</keyword>
<comment type="caution">
    <text evidence="1">The sequence shown here is derived from an EMBL/GenBank/DDBJ whole genome shotgun (WGS) entry which is preliminary data.</text>
</comment>
<accession>A0A401TIF2</accession>
<dbReference type="Proteomes" id="UP000287033">
    <property type="component" value="Unassembled WGS sequence"/>
</dbReference>